<dbReference type="PANTHER" id="PTHR43394:SF1">
    <property type="entry name" value="ATP-BINDING CASSETTE SUB-FAMILY B MEMBER 10, MITOCHONDRIAL"/>
    <property type="match status" value="1"/>
</dbReference>
<feature type="transmembrane region" description="Helical" evidence="8">
    <location>
        <begin position="317"/>
        <end position="334"/>
    </location>
</feature>
<proteinExistence type="predicted"/>
<feature type="domain" description="ABC transmembrane type-1" evidence="10">
    <location>
        <begin position="181"/>
        <end position="459"/>
    </location>
</feature>
<dbReference type="SUPFAM" id="SSF90123">
    <property type="entry name" value="ABC transporter transmembrane region"/>
    <property type="match status" value="1"/>
</dbReference>
<dbReference type="InterPro" id="IPR017871">
    <property type="entry name" value="ABC_transporter-like_CS"/>
</dbReference>
<dbReference type="InterPro" id="IPR005074">
    <property type="entry name" value="Peptidase_C39"/>
</dbReference>
<feature type="domain" description="ABC transporter" evidence="9">
    <location>
        <begin position="493"/>
        <end position="728"/>
    </location>
</feature>
<accession>A0ABY8GAD8</accession>
<dbReference type="InterPro" id="IPR027417">
    <property type="entry name" value="P-loop_NTPase"/>
</dbReference>
<dbReference type="EMBL" id="CP114280">
    <property type="protein sequence ID" value="WFN56922.1"/>
    <property type="molecule type" value="Genomic_DNA"/>
</dbReference>
<evidence type="ECO:0000256" key="1">
    <source>
        <dbReference type="ARBA" id="ARBA00004651"/>
    </source>
</evidence>
<evidence type="ECO:0000259" key="9">
    <source>
        <dbReference type="PROSITE" id="PS50893"/>
    </source>
</evidence>
<gene>
    <name evidence="12" type="ORF">O1Q98_06650</name>
</gene>
<keyword evidence="3" id="KW-0547">Nucleotide-binding</keyword>
<protein>
    <submittedName>
        <fullName evidence="12">Type I secretion system permease/ATPase</fullName>
    </submittedName>
</protein>
<sequence length="728" mass="81243">MNTHHEHPPGGEAHRLSSLHHDPRLRHDDPLLDSLLVLCQLQGKSVSRTTLTAGLPLEEQRLSVNLLPRAAKRAGLQARILKRPLDDISTLSLPAMLLLREGRAAILLGWTADGSARLMTGETEGGEIEVDRNTLQQNYLGLVLFAQPTRRIETARPSHQVDSRHWLRHMLGFSRGLYWDALAASLLINFIAVFIPLFVMHIYDRVMPNQTLTSLWVLAGGIAIALLFDVVLRTLRSLCIDSASQKTDLLFSTALFERVLGMMLQARPPRVGALAHQIRTFQTLRDTLSPALLATVLDLPFMLLTLIFLWIVGGTLVWVPLLAIPFILAINWLIQSRLTHAQAVIQQLANERQAILTESLNNLDMLKIHNAQGEKQYQWEQTCAELNQLSYRHRAWHALALHLTQYLQSLSGVIVIILGVYLFLDSKVTLGALIASYLLTNRALLTLEPLSELLNRYRHITLALEDAHQLIQLPQEHNASAYPLKRERIQGSIELRDVTFSYPEQKNRALIDINLSISPGEKVGIIGRTGSGKSSLEKLVVNLYTPTHGNVLIDGLDARQLDMADLRHHVGYVPQDIQLFHGTLRDNLICGARYIDDETMLRVAEIAGVNDFARLHPDGYNLQVGERGANLSGGQRQAVAIARALLLAPPILMMDEPTSAMDNNSEDRFKQALHPVLEDKTLLLVTHRVSMLTLVDRLIILDKGRIIADGPKAIVLDALKKGQINASH</sequence>
<dbReference type="CDD" id="cd02421">
    <property type="entry name" value="Peptidase_C39_likeD"/>
    <property type="match status" value="1"/>
</dbReference>
<feature type="transmembrane region" description="Helical" evidence="8">
    <location>
        <begin position="177"/>
        <end position="203"/>
    </location>
</feature>
<dbReference type="PROSITE" id="PS50990">
    <property type="entry name" value="PEPTIDASE_C39"/>
    <property type="match status" value="1"/>
</dbReference>
<dbReference type="PROSITE" id="PS50893">
    <property type="entry name" value="ABC_TRANSPORTER_2"/>
    <property type="match status" value="1"/>
</dbReference>
<dbReference type="Gene3D" id="3.90.70.10">
    <property type="entry name" value="Cysteine proteinases"/>
    <property type="match status" value="1"/>
</dbReference>
<evidence type="ECO:0000313" key="13">
    <source>
        <dbReference type="Proteomes" id="UP001219630"/>
    </source>
</evidence>
<dbReference type="SUPFAM" id="SSF52540">
    <property type="entry name" value="P-loop containing nucleoside triphosphate hydrolases"/>
    <property type="match status" value="1"/>
</dbReference>
<dbReference type="Gene3D" id="1.20.1560.10">
    <property type="entry name" value="ABC transporter type 1, transmembrane domain"/>
    <property type="match status" value="1"/>
</dbReference>
<feature type="transmembrane region" description="Helical" evidence="8">
    <location>
        <begin position="399"/>
        <end position="424"/>
    </location>
</feature>
<evidence type="ECO:0000313" key="12">
    <source>
        <dbReference type="EMBL" id="WFN56922.1"/>
    </source>
</evidence>
<dbReference type="PROSITE" id="PS00211">
    <property type="entry name" value="ABC_TRANSPORTER_1"/>
    <property type="match status" value="1"/>
</dbReference>
<dbReference type="InterPro" id="IPR011527">
    <property type="entry name" value="ABC1_TM_dom"/>
</dbReference>
<reference evidence="12 13" key="1">
    <citation type="submission" date="2022-12" db="EMBL/GenBank/DDBJ databases">
        <title>Complete genome sequencing of Dickeya lacustris type strain LMG30899.</title>
        <authorList>
            <person name="Dobhal S."/>
            <person name="Arizala D."/>
            <person name="Arif M."/>
        </authorList>
    </citation>
    <scope>NUCLEOTIDE SEQUENCE [LARGE SCALE GENOMIC DNA]</scope>
    <source>
        <strain evidence="12 13">LMG30899</strain>
    </source>
</reference>
<dbReference type="PANTHER" id="PTHR43394">
    <property type="entry name" value="ATP-DEPENDENT PERMEASE MDL1, MITOCHONDRIAL"/>
    <property type="match status" value="1"/>
</dbReference>
<keyword evidence="2 8" id="KW-0812">Transmembrane</keyword>
<keyword evidence="6 8" id="KW-1133">Transmembrane helix</keyword>
<evidence type="ECO:0000256" key="3">
    <source>
        <dbReference type="ARBA" id="ARBA00022741"/>
    </source>
</evidence>
<evidence type="ECO:0000256" key="5">
    <source>
        <dbReference type="ARBA" id="ARBA00022840"/>
    </source>
</evidence>
<dbReference type="RefSeq" id="WP_125260329.1">
    <property type="nucleotide sequence ID" value="NZ_CP114280.1"/>
</dbReference>
<feature type="domain" description="Peptidase C39" evidence="11">
    <location>
        <begin position="24"/>
        <end position="146"/>
    </location>
</feature>
<dbReference type="Gene3D" id="3.40.50.300">
    <property type="entry name" value="P-loop containing nucleotide triphosphate hydrolases"/>
    <property type="match status" value="1"/>
</dbReference>
<dbReference type="Proteomes" id="UP001219630">
    <property type="component" value="Chromosome"/>
</dbReference>
<dbReference type="InterPro" id="IPR036640">
    <property type="entry name" value="ABC1_TM_sf"/>
</dbReference>
<dbReference type="InterPro" id="IPR003593">
    <property type="entry name" value="AAA+_ATPase"/>
</dbReference>
<evidence type="ECO:0000256" key="6">
    <source>
        <dbReference type="ARBA" id="ARBA00022989"/>
    </source>
</evidence>
<dbReference type="NCBIfam" id="TIGR03375">
    <property type="entry name" value="type_I_sec_LssB"/>
    <property type="match status" value="1"/>
</dbReference>
<evidence type="ECO:0000259" key="10">
    <source>
        <dbReference type="PROSITE" id="PS50929"/>
    </source>
</evidence>
<keyword evidence="5" id="KW-0067">ATP-binding</keyword>
<evidence type="ECO:0000256" key="4">
    <source>
        <dbReference type="ARBA" id="ARBA00022801"/>
    </source>
</evidence>
<dbReference type="InterPro" id="IPR039421">
    <property type="entry name" value="Type_1_exporter"/>
</dbReference>
<dbReference type="PROSITE" id="PS50929">
    <property type="entry name" value="ABC_TM1F"/>
    <property type="match status" value="1"/>
</dbReference>
<name>A0ABY8GAD8_9GAMM</name>
<evidence type="ECO:0000256" key="2">
    <source>
        <dbReference type="ARBA" id="ARBA00022692"/>
    </source>
</evidence>
<dbReference type="InterPro" id="IPR017750">
    <property type="entry name" value="ATPase_T1SS"/>
</dbReference>
<comment type="subcellular location">
    <subcellularLocation>
        <location evidence="1">Cell membrane</location>
        <topology evidence="1">Multi-pass membrane protein</topology>
    </subcellularLocation>
</comment>
<keyword evidence="7 8" id="KW-0472">Membrane</keyword>
<evidence type="ECO:0000259" key="11">
    <source>
        <dbReference type="PROSITE" id="PS50990"/>
    </source>
</evidence>
<keyword evidence="4" id="KW-0378">Hydrolase</keyword>
<dbReference type="Pfam" id="PF00664">
    <property type="entry name" value="ABC_membrane"/>
    <property type="match status" value="1"/>
</dbReference>
<dbReference type="CDD" id="cd03245">
    <property type="entry name" value="ABCC_bacteriocin_exporters"/>
    <property type="match status" value="1"/>
</dbReference>
<feature type="transmembrane region" description="Helical" evidence="8">
    <location>
        <begin position="215"/>
        <end position="232"/>
    </location>
</feature>
<evidence type="ECO:0000256" key="7">
    <source>
        <dbReference type="ARBA" id="ARBA00023136"/>
    </source>
</evidence>
<dbReference type="SMART" id="SM00382">
    <property type="entry name" value="AAA"/>
    <property type="match status" value="1"/>
</dbReference>
<dbReference type="Pfam" id="PF00005">
    <property type="entry name" value="ABC_tran"/>
    <property type="match status" value="1"/>
</dbReference>
<keyword evidence="13" id="KW-1185">Reference proteome</keyword>
<evidence type="ECO:0000256" key="8">
    <source>
        <dbReference type="SAM" id="Phobius"/>
    </source>
</evidence>
<organism evidence="12 13">
    <name type="scientific">Dickeya lacustris</name>
    <dbReference type="NCBI Taxonomy" id="2259638"/>
    <lineage>
        <taxon>Bacteria</taxon>
        <taxon>Pseudomonadati</taxon>
        <taxon>Pseudomonadota</taxon>
        <taxon>Gammaproteobacteria</taxon>
        <taxon>Enterobacterales</taxon>
        <taxon>Pectobacteriaceae</taxon>
        <taxon>Dickeya</taxon>
    </lineage>
</organism>
<dbReference type="InterPro" id="IPR003439">
    <property type="entry name" value="ABC_transporter-like_ATP-bd"/>
</dbReference>